<sequence>MPCAHLEAQPLTPLPAGFEPYCADCALTGDQWVTLRRCLTCDHVACCDDSLNAHATRHFEQTGHPVMTSVEPGETWRWCFIDQETA</sequence>
<accession>A0A7W5JSG5</accession>
<name>A0A7W5JSG5_9ACTN</name>
<gene>
    <name evidence="2" type="ORF">FHX39_000473</name>
</gene>
<dbReference type="Pfam" id="PF02148">
    <property type="entry name" value="zf-UBP"/>
    <property type="match status" value="1"/>
</dbReference>
<dbReference type="PROSITE" id="PS50271">
    <property type="entry name" value="ZF_UBP"/>
    <property type="match status" value="1"/>
</dbReference>
<reference evidence="2 3" key="1">
    <citation type="submission" date="2020-08" db="EMBL/GenBank/DDBJ databases">
        <title>Sequencing the genomes of 1000 actinobacteria strains.</title>
        <authorList>
            <person name="Klenk H.-P."/>
        </authorList>
    </citation>
    <scope>NUCLEOTIDE SEQUENCE [LARGE SCALE GENOMIC DNA]</scope>
    <source>
        <strain evidence="2 3">DSM 11053</strain>
    </source>
</reference>
<proteinExistence type="predicted"/>
<dbReference type="AlphaFoldDB" id="A0A7W5JSG5"/>
<organism evidence="2 3">
    <name type="scientific">Microlunatus antarcticus</name>
    <dbReference type="NCBI Taxonomy" id="53388"/>
    <lineage>
        <taxon>Bacteria</taxon>
        <taxon>Bacillati</taxon>
        <taxon>Actinomycetota</taxon>
        <taxon>Actinomycetes</taxon>
        <taxon>Propionibacteriales</taxon>
        <taxon>Propionibacteriaceae</taxon>
        <taxon>Microlunatus</taxon>
    </lineage>
</organism>
<evidence type="ECO:0000259" key="1">
    <source>
        <dbReference type="PROSITE" id="PS50271"/>
    </source>
</evidence>
<feature type="domain" description="UBP-type" evidence="1">
    <location>
        <begin position="1"/>
        <end position="86"/>
    </location>
</feature>
<dbReference type="Gene3D" id="3.30.40.10">
    <property type="entry name" value="Zinc/RING finger domain, C3HC4 (zinc finger)"/>
    <property type="match status" value="1"/>
</dbReference>
<evidence type="ECO:0000313" key="2">
    <source>
        <dbReference type="EMBL" id="MBB3325529.1"/>
    </source>
</evidence>
<protein>
    <submittedName>
        <fullName evidence="2">Putative UBP type Zn finger protein</fullName>
    </submittedName>
</protein>
<dbReference type="Proteomes" id="UP000565572">
    <property type="component" value="Unassembled WGS sequence"/>
</dbReference>
<dbReference type="InterPro" id="IPR013083">
    <property type="entry name" value="Znf_RING/FYVE/PHD"/>
</dbReference>
<dbReference type="EMBL" id="JACHZG010000001">
    <property type="protein sequence ID" value="MBB3325529.1"/>
    <property type="molecule type" value="Genomic_DNA"/>
</dbReference>
<dbReference type="RefSeq" id="WP_183336493.1">
    <property type="nucleotide sequence ID" value="NZ_JACHZG010000001.1"/>
</dbReference>
<dbReference type="SUPFAM" id="SSF57850">
    <property type="entry name" value="RING/U-box"/>
    <property type="match status" value="1"/>
</dbReference>
<dbReference type="GO" id="GO:0008270">
    <property type="term" value="F:zinc ion binding"/>
    <property type="evidence" value="ECO:0007669"/>
    <property type="project" value="InterPro"/>
</dbReference>
<dbReference type="InterPro" id="IPR001607">
    <property type="entry name" value="Znf_UBP"/>
</dbReference>
<evidence type="ECO:0000313" key="3">
    <source>
        <dbReference type="Proteomes" id="UP000565572"/>
    </source>
</evidence>
<comment type="caution">
    <text evidence="2">The sequence shown here is derived from an EMBL/GenBank/DDBJ whole genome shotgun (WGS) entry which is preliminary data.</text>
</comment>
<keyword evidence="3" id="KW-1185">Reference proteome</keyword>
<dbReference type="SMART" id="SM00290">
    <property type="entry name" value="ZnF_UBP"/>
    <property type="match status" value="1"/>
</dbReference>